<comment type="caution">
    <text evidence="4">The sequence shown here is derived from an EMBL/GenBank/DDBJ whole genome shotgun (WGS) entry which is preliminary data.</text>
</comment>
<accession>A0AAW2R649</accession>
<dbReference type="AlphaFoldDB" id="A0AAW2R649"/>
<dbReference type="EMBL" id="JACGWJ010000014">
    <property type="protein sequence ID" value="KAL0375459.1"/>
    <property type="molecule type" value="Genomic_DNA"/>
</dbReference>
<dbReference type="PANTHER" id="PTHR34200:SF2">
    <property type="entry name" value="TRANSMEMBRANE PROTEIN"/>
    <property type="match status" value="1"/>
</dbReference>
<reference evidence="4" key="2">
    <citation type="journal article" date="2024" name="Plant">
        <title>Genomic evolution and insights into agronomic trait innovations of Sesamum species.</title>
        <authorList>
            <person name="Miao H."/>
            <person name="Wang L."/>
            <person name="Qu L."/>
            <person name="Liu H."/>
            <person name="Sun Y."/>
            <person name="Le M."/>
            <person name="Wang Q."/>
            <person name="Wei S."/>
            <person name="Zheng Y."/>
            <person name="Lin W."/>
            <person name="Duan Y."/>
            <person name="Cao H."/>
            <person name="Xiong S."/>
            <person name="Wang X."/>
            <person name="Wei L."/>
            <person name="Li C."/>
            <person name="Ma Q."/>
            <person name="Ju M."/>
            <person name="Zhao R."/>
            <person name="Li G."/>
            <person name="Mu C."/>
            <person name="Tian Q."/>
            <person name="Mei H."/>
            <person name="Zhang T."/>
            <person name="Gao T."/>
            <person name="Zhang H."/>
        </authorList>
    </citation>
    <scope>NUCLEOTIDE SEQUENCE</scope>
    <source>
        <strain evidence="4">G02</strain>
    </source>
</reference>
<protein>
    <recommendedName>
        <fullName evidence="3">DUF7356 domain-containing protein</fullName>
    </recommendedName>
</protein>
<organism evidence="4">
    <name type="scientific">Sesamum radiatum</name>
    <name type="common">Black benniseed</name>
    <dbReference type="NCBI Taxonomy" id="300843"/>
    <lineage>
        <taxon>Eukaryota</taxon>
        <taxon>Viridiplantae</taxon>
        <taxon>Streptophyta</taxon>
        <taxon>Embryophyta</taxon>
        <taxon>Tracheophyta</taxon>
        <taxon>Spermatophyta</taxon>
        <taxon>Magnoliopsida</taxon>
        <taxon>eudicotyledons</taxon>
        <taxon>Gunneridae</taxon>
        <taxon>Pentapetalae</taxon>
        <taxon>asterids</taxon>
        <taxon>lamiids</taxon>
        <taxon>Lamiales</taxon>
        <taxon>Pedaliaceae</taxon>
        <taxon>Sesamum</taxon>
    </lineage>
</organism>
<keyword evidence="2" id="KW-0812">Transmembrane</keyword>
<proteinExistence type="predicted"/>
<dbReference type="Pfam" id="PF24053">
    <property type="entry name" value="DUF7356"/>
    <property type="match status" value="1"/>
</dbReference>
<feature type="compositionally biased region" description="Polar residues" evidence="1">
    <location>
        <begin position="47"/>
        <end position="56"/>
    </location>
</feature>
<dbReference type="PANTHER" id="PTHR34200">
    <property type="entry name" value="DENTIN SIALOPHOSPHOPROTEIN-LIKE ISOFORM X1"/>
    <property type="match status" value="1"/>
</dbReference>
<evidence type="ECO:0000256" key="2">
    <source>
        <dbReference type="SAM" id="Phobius"/>
    </source>
</evidence>
<feature type="region of interest" description="Disordered" evidence="1">
    <location>
        <begin position="47"/>
        <end position="138"/>
    </location>
</feature>
<sequence>MARVCFSLEELAGGQLCPTIFVSFVYSSANGGFHIRKLISSELNDASANSQVSPTGSPVDESKTNPVNAGKSREEKHKEAEMGSPNNDKTLPIDSNGLKKNKNATENPGAPSPPAGEKNGNLVDRGNGKADSTTTSKLGNSGICEGSLTRCRVQELACIEPSKDVWMIYVPEIALLKVEPGMEKLVISLQDSNMLCLSVVLTNGTGEIVWTYWSLTVTYCACKEIISSYFILAGTKQLFLVVQNEGESTLKVNVNLPNLENALPAFEVSKHKTRRMDISSIVGKNSELIVNSGNAKCELHLVNPVSVDNLMRQLSFYSKQVTPIYAVYASFLLVLLFGGTWACCKLRKRNRQDGIPYQELEMGSPETASAVNVDVAEGWDHDWDDDWDEDTAVKSPIGPQVRNLSADGLTARSAKKD</sequence>
<evidence type="ECO:0000256" key="1">
    <source>
        <dbReference type="SAM" id="MobiDB-lite"/>
    </source>
</evidence>
<keyword evidence="2" id="KW-0472">Membrane</keyword>
<feature type="transmembrane region" description="Helical" evidence="2">
    <location>
        <begin position="325"/>
        <end position="344"/>
    </location>
</feature>
<feature type="compositionally biased region" description="Basic and acidic residues" evidence="1">
    <location>
        <begin position="71"/>
        <end position="81"/>
    </location>
</feature>
<feature type="region of interest" description="Disordered" evidence="1">
    <location>
        <begin position="382"/>
        <end position="417"/>
    </location>
</feature>
<dbReference type="InterPro" id="IPR055780">
    <property type="entry name" value="DUF7356"/>
</dbReference>
<name>A0AAW2R649_SESRA</name>
<keyword evidence="2" id="KW-1133">Transmembrane helix</keyword>
<evidence type="ECO:0000259" key="3">
    <source>
        <dbReference type="Pfam" id="PF24053"/>
    </source>
</evidence>
<evidence type="ECO:0000313" key="4">
    <source>
        <dbReference type="EMBL" id="KAL0375459.1"/>
    </source>
</evidence>
<feature type="domain" description="DUF7356" evidence="3">
    <location>
        <begin position="234"/>
        <end position="304"/>
    </location>
</feature>
<gene>
    <name evidence="4" type="ORF">Sradi_3461600</name>
</gene>
<reference evidence="4" key="1">
    <citation type="submission" date="2020-06" db="EMBL/GenBank/DDBJ databases">
        <authorList>
            <person name="Li T."/>
            <person name="Hu X."/>
            <person name="Zhang T."/>
            <person name="Song X."/>
            <person name="Zhang H."/>
            <person name="Dai N."/>
            <person name="Sheng W."/>
            <person name="Hou X."/>
            <person name="Wei L."/>
        </authorList>
    </citation>
    <scope>NUCLEOTIDE SEQUENCE</scope>
    <source>
        <strain evidence="4">G02</strain>
        <tissue evidence="4">Leaf</tissue>
    </source>
</reference>